<comment type="pathway">
    <text evidence="4">Isoprenoid biosynthesis; isopentenyl diphosphate biosynthesis via DXP pathway; isopentenyl diphosphate from 1-deoxy-D-xylulose 5-phosphate: step 2/6.</text>
</comment>
<evidence type="ECO:0000313" key="5">
    <source>
        <dbReference type="EMBL" id="SFE03486.1"/>
    </source>
</evidence>
<evidence type="ECO:0000313" key="6">
    <source>
        <dbReference type="Proteomes" id="UP000198896"/>
    </source>
</evidence>
<reference evidence="5 6" key="1">
    <citation type="submission" date="2016-10" db="EMBL/GenBank/DDBJ databases">
        <authorList>
            <person name="de Groot N.N."/>
        </authorList>
    </citation>
    <scope>NUCLEOTIDE SEQUENCE [LARGE SCALE GENOMIC DNA]</scope>
    <source>
        <strain evidence="5 6">DSM 9236</strain>
    </source>
</reference>
<feature type="site" description="Positions MEP for the nucleophilic attack" evidence="4">
    <location>
        <position position="159"/>
    </location>
</feature>
<feature type="site" description="Positions MEP for the nucleophilic attack" evidence="4">
    <location>
        <position position="215"/>
    </location>
</feature>
<evidence type="ECO:0000256" key="1">
    <source>
        <dbReference type="ARBA" id="ARBA00022679"/>
    </source>
</evidence>
<dbReference type="GO" id="GO:0050518">
    <property type="term" value="F:2-C-methyl-D-erythritol 4-phosphate cytidylyltransferase activity"/>
    <property type="evidence" value="ECO:0007669"/>
    <property type="project" value="UniProtKB-UniRule"/>
</dbReference>
<dbReference type="RefSeq" id="WP_093912316.1">
    <property type="nucleotide sequence ID" value="NZ_FONL01000001.1"/>
</dbReference>
<dbReference type="HAMAP" id="MF_00108">
    <property type="entry name" value="IspD"/>
    <property type="match status" value="1"/>
</dbReference>
<dbReference type="CDD" id="cd02516">
    <property type="entry name" value="CDP-ME_synthetase"/>
    <property type="match status" value="1"/>
</dbReference>
<dbReference type="STRING" id="1123323.SAMN05216245_101109"/>
<proteinExistence type="inferred from homology"/>
<dbReference type="InterPro" id="IPR034683">
    <property type="entry name" value="IspD/TarI"/>
</dbReference>
<comment type="similarity">
    <text evidence="4">Belongs to the IspD/TarI cytidylyltransferase family. IspD subfamily.</text>
</comment>
<dbReference type="InterPro" id="IPR050088">
    <property type="entry name" value="IspD/TarI_cytidylyltransf_bact"/>
</dbReference>
<dbReference type="EC" id="2.7.7.60" evidence="4"/>
<feature type="site" description="Transition state stabilizer" evidence="4">
    <location>
        <position position="17"/>
    </location>
</feature>
<dbReference type="Pfam" id="PF01128">
    <property type="entry name" value="IspD"/>
    <property type="match status" value="1"/>
</dbReference>
<dbReference type="PANTHER" id="PTHR32125:SF4">
    <property type="entry name" value="2-C-METHYL-D-ERYTHRITOL 4-PHOSPHATE CYTIDYLYLTRANSFERASE, CHLOROPLASTIC"/>
    <property type="match status" value="1"/>
</dbReference>
<protein>
    <recommendedName>
        <fullName evidence="4">2-C-methyl-D-erythritol 4-phosphate cytidylyltransferase</fullName>
        <ecNumber evidence="4">2.7.7.60</ecNumber>
    </recommendedName>
    <alternativeName>
        <fullName evidence="4">4-diphosphocytidyl-2C-methyl-D-erythritol synthase</fullName>
    </alternativeName>
    <alternativeName>
        <fullName evidence="4">MEP cytidylyltransferase</fullName>
        <shortName evidence="4">MCT</shortName>
    </alternativeName>
</protein>
<name>A0A1I1X7U8_9FIRM</name>
<dbReference type="GO" id="GO:0019288">
    <property type="term" value="P:isopentenyl diphosphate biosynthetic process, methylerythritol 4-phosphate pathway"/>
    <property type="evidence" value="ECO:0007669"/>
    <property type="project" value="UniProtKB-UniRule"/>
</dbReference>
<dbReference type="NCBIfam" id="TIGR00453">
    <property type="entry name" value="ispD"/>
    <property type="match status" value="1"/>
</dbReference>
<feature type="site" description="Transition state stabilizer" evidence="4">
    <location>
        <position position="24"/>
    </location>
</feature>
<keyword evidence="6" id="KW-1185">Reference proteome</keyword>
<dbReference type="FunFam" id="3.90.550.10:FF:000003">
    <property type="entry name" value="2-C-methyl-D-erythritol 4-phosphate cytidylyltransferase"/>
    <property type="match status" value="1"/>
</dbReference>
<dbReference type="InterPro" id="IPR029044">
    <property type="entry name" value="Nucleotide-diphossugar_trans"/>
</dbReference>
<comment type="catalytic activity">
    <reaction evidence="4">
        <text>2-C-methyl-D-erythritol 4-phosphate + CTP + H(+) = 4-CDP-2-C-methyl-D-erythritol + diphosphate</text>
        <dbReference type="Rhea" id="RHEA:13429"/>
        <dbReference type="ChEBI" id="CHEBI:15378"/>
        <dbReference type="ChEBI" id="CHEBI:33019"/>
        <dbReference type="ChEBI" id="CHEBI:37563"/>
        <dbReference type="ChEBI" id="CHEBI:57823"/>
        <dbReference type="ChEBI" id="CHEBI:58262"/>
        <dbReference type="EC" id="2.7.7.60"/>
    </reaction>
</comment>
<comment type="function">
    <text evidence="4">Catalyzes the formation of 4-diphosphocytidyl-2-C-methyl-D-erythritol from CTP and 2-C-methyl-D-erythritol 4-phosphate (MEP).</text>
</comment>
<keyword evidence="1 4" id="KW-0808">Transferase</keyword>
<keyword evidence="2 4" id="KW-0548">Nucleotidyltransferase</keyword>
<accession>A0A1I1X7U8</accession>
<dbReference type="SUPFAM" id="SSF53448">
    <property type="entry name" value="Nucleotide-diphospho-sugar transferases"/>
    <property type="match status" value="1"/>
</dbReference>
<evidence type="ECO:0000256" key="4">
    <source>
        <dbReference type="HAMAP-Rule" id="MF_00108"/>
    </source>
</evidence>
<dbReference type="OrthoDB" id="9806837at2"/>
<dbReference type="Proteomes" id="UP000198896">
    <property type="component" value="Unassembled WGS sequence"/>
</dbReference>
<sequence>MKDLLTVIVPAAGAGRRMGFGKNKAFITIRDIPLLVLCMKMLAETGMVRRVIVVTRAWEITETELMLKEYRDRFPGLSWQVTAGGRERQDSVANGLALVTDESGYVAVHDGARPFAGTEVFARTFARAKECGAAIAAVPLKDTVKIVDARGIVVSTPDRSSLCAVQTPQIFEINVLRKGYDFLKEHPVAVTDDASLVEASGHPVAVAEGSYENIKVTTPEDLLLAEKILEKQSRSE</sequence>
<dbReference type="EMBL" id="FONL01000001">
    <property type="protein sequence ID" value="SFE03486.1"/>
    <property type="molecule type" value="Genomic_DNA"/>
</dbReference>
<keyword evidence="3 4" id="KW-0414">Isoprene biosynthesis</keyword>
<dbReference type="Gene3D" id="3.90.550.10">
    <property type="entry name" value="Spore Coat Polysaccharide Biosynthesis Protein SpsA, Chain A"/>
    <property type="match status" value="1"/>
</dbReference>
<evidence type="ECO:0000256" key="3">
    <source>
        <dbReference type="ARBA" id="ARBA00023229"/>
    </source>
</evidence>
<dbReference type="UniPathway" id="UPA00056">
    <property type="reaction ID" value="UER00093"/>
</dbReference>
<dbReference type="InterPro" id="IPR001228">
    <property type="entry name" value="IspD"/>
</dbReference>
<dbReference type="AlphaFoldDB" id="A0A1I1X7U8"/>
<evidence type="ECO:0000256" key="2">
    <source>
        <dbReference type="ARBA" id="ARBA00022695"/>
    </source>
</evidence>
<gene>
    <name evidence="4" type="primary">ispD</name>
    <name evidence="5" type="ORF">SAMN05216245_101109</name>
</gene>
<organism evidence="5 6">
    <name type="scientific">Succiniclasticum ruminis DSM 9236</name>
    <dbReference type="NCBI Taxonomy" id="1123323"/>
    <lineage>
        <taxon>Bacteria</taxon>
        <taxon>Bacillati</taxon>
        <taxon>Bacillota</taxon>
        <taxon>Negativicutes</taxon>
        <taxon>Acidaminococcales</taxon>
        <taxon>Acidaminococcaceae</taxon>
        <taxon>Succiniclasticum</taxon>
    </lineage>
</organism>
<dbReference type="PANTHER" id="PTHR32125">
    <property type="entry name" value="2-C-METHYL-D-ERYTHRITOL 4-PHOSPHATE CYTIDYLYLTRANSFERASE, CHLOROPLASTIC"/>
    <property type="match status" value="1"/>
</dbReference>